<keyword evidence="3 7" id="KW-0235">DNA replication</keyword>
<dbReference type="GO" id="GO:1990077">
    <property type="term" value="C:primosome complex"/>
    <property type="evidence" value="ECO:0007669"/>
    <property type="project" value="UniProtKB-KW"/>
</dbReference>
<evidence type="ECO:0000256" key="5">
    <source>
        <dbReference type="ARBA" id="ARBA00023004"/>
    </source>
</evidence>
<dbReference type="EMBL" id="QKNX01000003">
    <property type="protein sequence ID" value="TKR25797.1"/>
    <property type="molecule type" value="Genomic_DNA"/>
</dbReference>
<dbReference type="InterPro" id="IPR023642">
    <property type="entry name" value="DNA_primase_lsu_PriL"/>
</dbReference>
<dbReference type="CDD" id="cd06560">
    <property type="entry name" value="PriL"/>
    <property type="match status" value="1"/>
</dbReference>
<evidence type="ECO:0000256" key="4">
    <source>
        <dbReference type="ARBA" id="ARBA00022723"/>
    </source>
</evidence>
<feature type="domain" description="DNA primase large subunit C-terminal" evidence="8">
    <location>
        <begin position="229"/>
        <end position="338"/>
    </location>
</feature>
<keyword evidence="10" id="KW-1185">Reference proteome</keyword>
<keyword evidence="2 7" id="KW-0639">Primosome</keyword>
<dbReference type="GO" id="GO:0003899">
    <property type="term" value="F:DNA-directed RNA polymerase activity"/>
    <property type="evidence" value="ECO:0007669"/>
    <property type="project" value="InterPro"/>
</dbReference>
<comment type="similarity">
    <text evidence="7">Belongs to the eukaryotic-type primase large subunit family.</text>
</comment>
<sequence>MERLHARYPFLDASRAAVEAAGIDLAELVAAGGPAVERGHERVERALMDGTTAAEEPRLWSVRAELLSYPIARVLVSLLDVPGAIEKYAAAEAATARERFVEDFEADLELKSAGGERLTLDRLLADFDLSGRVEAIGDGRFGLDVTAYLELAAALEEPQWRLARRPLSDGTVPVGRPALYTLLREAVGRRVRDGLPLPVPAEIEEPLSAELASLRRSIADIDPPMSFETVTPGLFPPCMRALLSRARDDGGLGRLTDHSRFSLVSFLLATGLDAEGVIALCDVPESDRGSVRAQIDRLADEDGPVAAPPSCVVMDEYGDCVNADDTCETIRHPLSYYETELRQTPDDRVTDWRRQSETR</sequence>
<evidence type="ECO:0000256" key="3">
    <source>
        <dbReference type="ARBA" id="ARBA00022705"/>
    </source>
</evidence>
<comment type="cofactor">
    <cofactor evidence="7">
        <name>[4Fe-4S] cluster</name>
        <dbReference type="ChEBI" id="CHEBI:49883"/>
    </cofactor>
    <text evidence="7">Binds 1 [4Fe-4S] cluster.</text>
</comment>
<feature type="binding site" evidence="7">
    <location>
        <position position="320"/>
    </location>
    <ligand>
        <name>[4Fe-4S] cluster</name>
        <dbReference type="ChEBI" id="CHEBI:49883"/>
    </ligand>
</feature>
<dbReference type="RefSeq" id="WP_137276804.1">
    <property type="nucleotide sequence ID" value="NZ_QKNX01000003.1"/>
</dbReference>
<dbReference type="GO" id="GO:0051539">
    <property type="term" value="F:4 iron, 4 sulfur cluster binding"/>
    <property type="evidence" value="ECO:0007669"/>
    <property type="project" value="UniProtKB-UniRule"/>
</dbReference>
<dbReference type="InterPro" id="IPR058560">
    <property type="entry name" value="DNA_primase_C"/>
</dbReference>
<feature type="binding site" evidence="7">
    <location>
        <position position="327"/>
    </location>
    <ligand>
        <name>[4Fe-4S] cluster</name>
        <dbReference type="ChEBI" id="CHEBI:49883"/>
    </ligand>
</feature>
<dbReference type="SUPFAM" id="SSF140914">
    <property type="entry name" value="PriB N-terminal domain-like"/>
    <property type="match status" value="1"/>
</dbReference>
<dbReference type="Proteomes" id="UP000308037">
    <property type="component" value="Unassembled WGS sequence"/>
</dbReference>
<proteinExistence type="inferred from homology"/>
<comment type="subunit">
    <text evidence="7">Heterodimer of a small subunit (PriS) and a large subunit (PriL).</text>
</comment>
<evidence type="ECO:0000256" key="6">
    <source>
        <dbReference type="ARBA" id="ARBA00023014"/>
    </source>
</evidence>
<comment type="caution">
    <text evidence="9">The sequence shown here is derived from an EMBL/GenBank/DDBJ whole genome shotgun (WGS) entry which is preliminary data.</text>
</comment>
<name>A0A4U5JDT6_9EURY</name>
<feature type="binding site" evidence="7">
    <location>
        <position position="311"/>
    </location>
    <ligand>
        <name>[4Fe-4S] cluster</name>
        <dbReference type="ChEBI" id="CHEBI:49883"/>
    </ligand>
</feature>
<organism evidence="9 10">
    <name type="scientific">Natronomonas salsuginis</name>
    <dbReference type="NCBI Taxonomy" id="2217661"/>
    <lineage>
        <taxon>Archaea</taxon>
        <taxon>Methanobacteriati</taxon>
        <taxon>Methanobacteriota</taxon>
        <taxon>Stenosarchaea group</taxon>
        <taxon>Halobacteria</taxon>
        <taxon>Halobacteriales</taxon>
        <taxon>Natronomonadaceae</taxon>
        <taxon>Natronomonas</taxon>
    </lineage>
</organism>
<gene>
    <name evidence="7" type="primary">priL</name>
    <name evidence="9" type="ORF">DM868_10360</name>
</gene>
<reference evidence="9 10" key="1">
    <citation type="submission" date="2019-04" db="EMBL/GenBank/DDBJ databases">
        <title>Natronomonas sp. F20-122 a newhaloarchaeon isolated from a saline saltern of Isla Bacuta, Huelva, Spain.</title>
        <authorList>
            <person name="Duran-Viseras A."/>
            <person name="Sanchez-Porro C."/>
            <person name="Ventosa A."/>
        </authorList>
    </citation>
    <scope>NUCLEOTIDE SEQUENCE [LARGE SCALE GENOMIC DNA]</scope>
    <source>
        <strain evidence="9 10">F20-122</strain>
    </source>
</reference>
<evidence type="ECO:0000259" key="8">
    <source>
        <dbReference type="Pfam" id="PF04104"/>
    </source>
</evidence>
<comment type="function">
    <text evidence="7">Regulatory subunit of DNA primase, an RNA polymerase that catalyzes the synthesis of short RNA molecules used as primers for DNA polymerase during DNA replication. Stabilizes and modulates the activity of the small subunit, increasing the rate of DNA synthesis, and conferring RNA synthesis capability. The DNA polymerase activity may enable DNA primase to also catalyze primer extension after primer synthesis. May also play a role in DNA repair.</text>
</comment>
<keyword evidence="4 7" id="KW-0479">Metal-binding</keyword>
<keyword evidence="1 7" id="KW-0004">4Fe-4S</keyword>
<accession>A0A4U5JDT6</accession>
<evidence type="ECO:0000313" key="10">
    <source>
        <dbReference type="Proteomes" id="UP000308037"/>
    </source>
</evidence>
<keyword evidence="6 7" id="KW-0411">Iron-sulfur</keyword>
<evidence type="ECO:0000313" key="9">
    <source>
        <dbReference type="EMBL" id="TKR25797.1"/>
    </source>
</evidence>
<feature type="binding site" evidence="7">
    <location>
        <position position="238"/>
    </location>
    <ligand>
        <name>[4Fe-4S] cluster</name>
        <dbReference type="ChEBI" id="CHEBI:49883"/>
    </ligand>
</feature>
<keyword evidence="5 7" id="KW-0408">Iron</keyword>
<evidence type="ECO:0000256" key="1">
    <source>
        <dbReference type="ARBA" id="ARBA00022485"/>
    </source>
</evidence>
<dbReference type="GO" id="GO:0046872">
    <property type="term" value="F:metal ion binding"/>
    <property type="evidence" value="ECO:0007669"/>
    <property type="project" value="UniProtKB-KW"/>
</dbReference>
<dbReference type="OrthoDB" id="46081at2157"/>
<dbReference type="Pfam" id="PF04104">
    <property type="entry name" value="DNA_primase_lrg"/>
    <property type="match status" value="1"/>
</dbReference>
<evidence type="ECO:0000256" key="2">
    <source>
        <dbReference type="ARBA" id="ARBA00022515"/>
    </source>
</evidence>
<dbReference type="AlphaFoldDB" id="A0A4U5JDT6"/>
<dbReference type="HAMAP" id="MF_00701">
    <property type="entry name" value="DNA_primase_lrg_arc"/>
    <property type="match status" value="1"/>
</dbReference>
<dbReference type="Pfam" id="PF26466">
    <property type="entry name" value="DNA_primase_lrg_N"/>
    <property type="match status" value="1"/>
</dbReference>
<evidence type="ECO:0000256" key="7">
    <source>
        <dbReference type="HAMAP-Rule" id="MF_00701"/>
    </source>
</evidence>
<dbReference type="GO" id="GO:0006269">
    <property type="term" value="P:DNA replication, synthesis of primer"/>
    <property type="evidence" value="ECO:0007669"/>
    <property type="project" value="UniProtKB-UniRule"/>
</dbReference>
<protein>
    <recommendedName>
        <fullName evidence="7">DNA primase large subunit PriL</fullName>
    </recommendedName>
</protein>